<dbReference type="Proteomes" id="UP000196531">
    <property type="component" value="Unassembled WGS sequence"/>
</dbReference>
<evidence type="ECO:0000256" key="1">
    <source>
        <dbReference type="SAM" id="Coils"/>
    </source>
</evidence>
<comment type="caution">
    <text evidence="3">The sequence shown here is derived from an EMBL/GenBank/DDBJ whole genome shotgun (WGS) entry which is preliminary data.</text>
</comment>
<proteinExistence type="predicted"/>
<dbReference type="EMBL" id="MAAO01000016">
    <property type="protein sequence ID" value="OUR92897.1"/>
    <property type="molecule type" value="Genomic_DNA"/>
</dbReference>
<evidence type="ECO:0000256" key="2">
    <source>
        <dbReference type="SAM" id="MobiDB-lite"/>
    </source>
</evidence>
<organism evidence="3 4">
    <name type="scientific">Halobacteriovorax marinus</name>
    <dbReference type="NCBI Taxonomy" id="97084"/>
    <lineage>
        <taxon>Bacteria</taxon>
        <taxon>Pseudomonadati</taxon>
        <taxon>Bdellovibrionota</taxon>
        <taxon>Bacteriovoracia</taxon>
        <taxon>Bacteriovoracales</taxon>
        <taxon>Halobacteriovoraceae</taxon>
        <taxon>Halobacteriovorax</taxon>
    </lineage>
</organism>
<feature type="compositionally biased region" description="Acidic residues" evidence="2">
    <location>
        <begin position="345"/>
        <end position="370"/>
    </location>
</feature>
<gene>
    <name evidence="3" type="ORF">A9Q84_20510</name>
</gene>
<reference evidence="4" key="1">
    <citation type="journal article" date="2017" name="Proc. Natl. Acad. Sci. U.S.A.">
        <title>Simulation of Deepwater Horizon oil plume reveals substrate specialization within a complex community of hydrocarbon-degraders.</title>
        <authorList>
            <person name="Hu P."/>
            <person name="Dubinsky E.A."/>
            <person name="Probst A.J."/>
            <person name="Wang J."/>
            <person name="Sieber C.M.K."/>
            <person name="Tom L.M."/>
            <person name="Gardinali P."/>
            <person name="Banfield J.F."/>
            <person name="Atlas R.M."/>
            <person name="Andersen G.L."/>
        </authorList>
    </citation>
    <scope>NUCLEOTIDE SEQUENCE [LARGE SCALE GENOMIC DNA]</scope>
</reference>
<feature type="region of interest" description="Disordered" evidence="2">
    <location>
        <begin position="337"/>
        <end position="370"/>
    </location>
</feature>
<dbReference type="AlphaFoldDB" id="A0A1Y5F1A6"/>
<accession>A0A1Y5F1A6</accession>
<name>A0A1Y5F1A6_9BACT</name>
<evidence type="ECO:0000313" key="4">
    <source>
        <dbReference type="Proteomes" id="UP000196531"/>
    </source>
</evidence>
<protein>
    <submittedName>
        <fullName evidence="3">Uncharacterized protein</fullName>
    </submittedName>
</protein>
<evidence type="ECO:0000313" key="3">
    <source>
        <dbReference type="EMBL" id="OUR92897.1"/>
    </source>
</evidence>
<sequence>MKSLLTLKTLTGFLTVGSVIVGVKAVNDANFNSNEFMNEAQVQVVKRLDDQQVVRHVASAAAARPAVQYLPLNTINSQIIDGEWEIRRIQDENNEVVFEVGRDEEIDNMEFKLIGTSLVKIGDEEPMDFRISYLDESGKTIALFRQFGKGYEIIEAVRRNKVEVNQVANDSEISEVVEEEVQSSTGVVVEGVQDLILERALHPTKDPNILRGEEIITGTVVVSSEKIEEFDVVIGIGKNYEMPLAFIDGGEIKAGGQFSAQTEAGEVTGLITNNGKDGYRIRFATGPLQGAVLNFVTEEKLEQMNEQEEEAQLAKEEAQELNAEQIEIVENQNDAQFSRRSVAQESDENIYEIDEEESEEEEEIIEPETEEEFARITKEVGFDFTQPSRVPASK</sequence>
<keyword evidence="1" id="KW-0175">Coiled coil</keyword>
<feature type="coiled-coil region" evidence="1">
    <location>
        <begin position="297"/>
        <end position="335"/>
    </location>
</feature>